<organism evidence="1 2">
    <name type="scientific">Rubripirellula lacrimiformis</name>
    <dbReference type="NCBI Taxonomy" id="1930273"/>
    <lineage>
        <taxon>Bacteria</taxon>
        <taxon>Pseudomonadati</taxon>
        <taxon>Planctomycetota</taxon>
        <taxon>Planctomycetia</taxon>
        <taxon>Pirellulales</taxon>
        <taxon>Pirellulaceae</taxon>
        <taxon>Rubripirellula</taxon>
    </lineage>
</organism>
<reference evidence="1 2" key="1">
    <citation type="submission" date="2019-02" db="EMBL/GenBank/DDBJ databases">
        <title>Deep-cultivation of Planctomycetes and their phenomic and genomic characterization uncovers novel biology.</title>
        <authorList>
            <person name="Wiegand S."/>
            <person name="Jogler M."/>
            <person name="Boedeker C."/>
            <person name="Pinto D."/>
            <person name="Vollmers J."/>
            <person name="Rivas-Marin E."/>
            <person name="Kohn T."/>
            <person name="Peeters S.H."/>
            <person name="Heuer A."/>
            <person name="Rast P."/>
            <person name="Oberbeckmann S."/>
            <person name="Bunk B."/>
            <person name="Jeske O."/>
            <person name="Meyerdierks A."/>
            <person name="Storesund J.E."/>
            <person name="Kallscheuer N."/>
            <person name="Luecker S."/>
            <person name="Lage O.M."/>
            <person name="Pohl T."/>
            <person name="Merkel B.J."/>
            <person name="Hornburger P."/>
            <person name="Mueller R.-W."/>
            <person name="Bruemmer F."/>
            <person name="Labrenz M."/>
            <person name="Spormann A.M."/>
            <person name="Op den Camp H."/>
            <person name="Overmann J."/>
            <person name="Amann R."/>
            <person name="Jetten M.S.M."/>
            <person name="Mascher T."/>
            <person name="Medema M.H."/>
            <person name="Devos D.P."/>
            <person name="Kaster A.-K."/>
            <person name="Ovreas L."/>
            <person name="Rohde M."/>
            <person name="Galperin M.Y."/>
            <person name="Jogler C."/>
        </authorList>
    </citation>
    <scope>NUCLEOTIDE SEQUENCE [LARGE SCALE GENOMIC DNA]</scope>
    <source>
        <strain evidence="1 2">K22_7</strain>
    </source>
</reference>
<name>A0A517NGL5_9BACT</name>
<dbReference type="EMBL" id="CP036525">
    <property type="protein sequence ID" value="QDT06213.1"/>
    <property type="molecule type" value="Genomic_DNA"/>
</dbReference>
<accession>A0A517NGL5</accession>
<evidence type="ECO:0000313" key="2">
    <source>
        <dbReference type="Proteomes" id="UP000318538"/>
    </source>
</evidence>
<protein>
    <submittedName>
        <fullName evidence="1">Uncharacterized protein</fullName>
    </submittedName>
</protein>
<evidence type="ECO:0000313" key="1">
    <source>
        <dbReference type="EMBL" id="QDT06213.1"/>
    </source>
</evidence>
<dbReference type="KEGG" id="rlc:K227x_46210"/>
<gene>
    <name evidence="1" type="ORF">K227x_46210</name>
</gene>
<keyword evidence="2" id="KW-1185">Reference proteome</keyword>
<sequence>MTDLPLKDFVVLVYSRPAHAANPTKPKLKRKP</sequence>
<proteinExistence type="predicted"/>
<dbReference type="Proteomes" id="UP000318538">
    <property type="component" value="Chromosome"/>
</dbReference>
<dbReference type="AlphaFoldDB" id="A0A517NGL5"/>